<keyword evidence="3" id="KW-1185">Reference proteome</keyword>
<evidence type="ECO:0000313" key="3">
    <source>
        <dbReference type="Proteomes" id="UP001054945"/>
    </source>
</evidence>
<dbReference type="EMBL" id="BPLR01004889">
    <property type="protein sequence ID" value="GIX98318.1"/>
    <property type="molecule type" value="Genomic_DNA"/>
</dbReference>
<sequence length="101" mass="11504">MKHLLSEHRLPSLEAFSFVGGFREDFELELINKSLCTPKKVGLPNRTNCSSQRLFRRADKNSFILEESSNTNSFSKKRSNAPGHKDRLTLLPKVTPKKTSN</sequence>
<organism evidence="2 3">
    <name type="scientific">Caerostris extrusa</name>
    <name type="common">Bark spider</name>
    <name type="synonym">Caerostris bankana</name>
    <dbReference type="NCBI Taxonomy" id="172846"/>
    <lineage>
        <taxon>Eukaryota</taxon>
        <taxon>Metazoa</taxon>
        <taxon>Ecdysozoa</taxon>
        <taxon>Arthropoda</taxon>
        <taxon>Chelicerata</taxon>
        <taxon>Arachnida</taxon>
        <taxon>Araneae</taxon>
        <taxon>Araneomorphae</taxon>
        <taxon>Entelegynae</taxon>
        <taxon>Araneoidea</taxon>
        <taxon>Araneidae</taxon>
        <taxon>Caerostris</taxon>
    </lineage>
</organism>
<feature type="region of interest" description="Disordered" evidence="1">
    <location>
        <begin position="69"/>
        <end position="101"/>
    </location>
</feature>
<reference evidence="2 3" key="1">
    <citation type="submission" date="2021-06" db="EMBL/GenBank/DDBJ databases">
        <title>Caerostris extrusa draft genome.</title>
        <authorList>
            <person name="Kono N."/>
            <person name="Arakawa K."/>
        </authorList>
    </citation>
    <scope>NUCLEOTIDE SEQUENCE [LARGE SCALE GENOMIC DNA]</scope>
</reference>
<name>A0AAV4PPR5_CAEEX</name>
<dbReference type="AlphaFoldDB" id="A0AAV4PPR5"/>
<evidence type="ECO:0000256" key="1">
    <source>
        <dbReference type="SAM" id="MobiDB-lite"/>
    </source>
</evidence>
<comment type="caution">
    <text evidence="2">The sequence shown here is derived from an EMBL/GenBank/DDBJ whole genome shotgun (WGS) entry which is preliminary data.</text>
</comment>
<protein>
    <submittedName>
        <fullName evidence="2">Uncharacterized protein</fullName>
    </submittedName>
</protein>
<proteinExistence type="predicted"/>
<dbReference type="Proteomes" id="UP001054945">
    <property type="component" value="Unassembled WGS sequence"/>
</dbReference>
<evidence type="ECO:0000313" key="2">
    <source>
        <dbReference type="EMBL" id="GIX98318.1"/>
    </source>
</evidence>
<gene>
    <name evidence="2" type="ORF">CEXT_420451</name>
</gene>
<accession>A0AAV4PPR5</accession>